<evidence type="ECO:0000313" key="3">
    <source>
        <dbReference type="Proteomes" id="UP001201549"/>
    </source>
</evidence>
<protein>
    <submittedName>
        <fullName evidence="2">DUF6279 family lipoprotein</fullName>
    </submittedName>
</protein>
<gene>
    <name evidence="2" type="ORF">L9G74_04215</name>
</gene>
<dbReference type="Pfam" id="PF19795">
    <property type="entry name" value="DUF6279"/>
    <property type="match status" value="1"/>
</dbReference>
<evidence type="ECO:0000256" key="1">
    <source>
        <dbReference type="SAM" id="SignalP"/>
    </source>
</evidence>
<name>A0ABT2FK81_9GAMM</name>
<reference evidence="3" key="2">
    <citation type="submission" date="2023-07" db="EMBL/GenBank/DDBJ databases">
        <title>Shewanella mangrovi sp. nov., an acetaldehyde- degrading bacterium isolated from mangrove sediment.</title>
        <authorList>
            <person name="Liu Y."/>
        </authorList>
    </citation>
    <scope>NUCLEOTIDE SEQUENCE [LARGE SCALE GENOMIC DNA]</scope>
    <source>
        <strain evidence="3">C32</strain>
    </source>
</reference>
<feature type="chain" id="PRO_5047254560" evidence="1">
    <location>
        <begin position="23"/>
        <end position="281"/>
    </location>
</feature>
<sequence length="281" mass="33637">MKRLLTITSLLLLLTACSTKMSYHFMDWAIEWGLEDYVSLNDQQDDQFDQLLTGFIKWHKTSELPKYAADLRGFRQHISDNNFSPDYWLQFTDKLRDHWYNIFSQCFEQAWPLVQSLSDEQVTQINDKLTKEQKELDEEYAGKSHEALIKQADQRLEDTLDDWLGSVTKQQKQLVHQYNSEREFTTDMWLEYRHEWYRQFKQTLVERDNTPQLKTQLKMLLTAPQQLRSQDYQQKLQQNTYKFGEWLVALQPTLTAKQQRHLLNKLDELIEDLDELAAEGD</sequence>
<dbReference type="InterPro" id="IPR016875">
    <property type="entry name" value="UCP028200"/>
</dbReference>
<dbReference type="EMBL" id="JAKOGG010000002">
    <property type="protein sequence ID" value="MCS4555631.1"/>
    <property type="molecule type" value="Genomic_DNA"/>
</dbReference>
<keyword evidence="3" id="KW-1185">Reference proteome</keyword>
<dbReference type="Proteomes" id="UP001201549">
    <property type="component" value="Unassembled WGS sequence"/>
</dbReference>
<keyword evidence="1" id="KW-0732">Signal</keyword>
<dbReference type="PIRSF" id="PIRSF028200">
    <property type="entry name" value="UCP028200"/>
    <property type="match status" value="1"/>
</dbReference>
<dbReference type="RefSeq" id="WP_238895025.1">
    <property type="nucleotide sequence ID" value="NZ_JAKOGG010000002.1"/>
</dbReference>
<keyword evidence="2" id="KW-0449">Lipoprotein</keyword>
<evidence type="ECO:0000313" key="2">
    <source>
        <dbReference type="EMBL" id="MCS4555631.1"/>
    </source>
</evidence>
<dbReference type="PROSITE" id="PS51257">
    <property type="entry name" value="PROKAR_LIPOPROTEIN"/>
    <property type="match status" value="1"/>
</dbReference>
<organism evidence="2 3">
    <name type="scientific">Shewanella electrica</name>
    <dbReference type="NCBI Taxonomy" id="515560"/>
    <lineage>
        <taxon>Bacteria</taxon>
        <taxon>Pseudomonadati</taxon>
        <taxon>Pseudomonadota</taxon>
        <taxon>Gammaproteobacteria</taxon>
        <taxon>Alteromonadales</taxon>
        <taxon>Shewanellaceae</taxon>
        <taxon>Shewanella</taxon>
    </lineage>
</organism>
<feature type="signal peptide" evidence="1">
    <location>
        <begin position="1"/>
        <end position="22"/>
    </location>
</feature>
<reference evidence="2 3" key="1">
    <citation type="submission" date="2022-02" db="EMBL/GenBank/DDBJ databases">
        <authorList>
            <person name="Zhuang L."/>
        </authorList>
    </citation>
    <scope>NUCLEOTIDE SEQUENCE [LARGE SCALE GENOMIC DNA]</scope>
    <source>
        <strain evidence="2 3">C32</strain>
    </source>
</reference>
<comment type="caution">
    <text evidence="2">The sequence shown here is derived from an EMBL/GenBank/DDBJ whole genome shotgun (WGS) entry which is preliminary data.</text>
</comment>
<proteinExistence type="predicted"/>
<accession>A0ABT2FK81</accession>